<proteinExistence type="predicted"/>
<sequence length="71" mass="7901">MIIRTSHIPYLIPNTMNIFRAPIYLFAALPILQTGKVSARVGGSLEELSSTDKRPKSYTHTKADRATDLGR</sequence>
<dbReference type="Proteomes" id="UP001516023">
    <property type="component" value="Unassembled WGS sequence"/>
</dbReference>
<evidence type="ECO:0000256" key="1">
    <source>
        <dbReference type="SAM" id="MobiDB-lite"/>
    </source>
</evidence>
<protein>
    <submittedName>
        <fullName evidence="2">Uncharacterized protein</fullName>
    </submittedName>
</protein>
<gene>
    <name evidence="2" type="ORF">HJC23_002609</name>
</gene>
<feature type="compositionally biased region" description="Basic and acidic residues" evidence="1">
    <location>
        <begin position="50"/>
        <end position="71"/>
    </location>
</feature>
<evidence type="ECO:0000313" key="3">
    <source>
        <dbReference type="Proteomes" id="UP001516023"/>
    </source>
</evidence>
<evidence type="ECO:0000313" key="2">
    <source>
        <dbReference type="EMBL" id="KAL3792802.1"/>
    </source>
</evidence>
<accession>A0ABD3PYG4</accession>
<feature type="region of interest" description="Disordered" evidence="1">
    <location>
        <begin position="43"/>
        <end position="71"/>
    </location>
</feature>
<keyword evidence="3" id="KW-1185">Reference proteome</keyword>
<dbReference type="AlphaFoldDB" id="A0ABD3PYG4"/>
<organism evidence="2 3">
    <name type="scientific">Cyclotella cryptica</name>
    <dbReference type="NCBI Taxonomy" id="29204"/>
    <lineage>
        <taxon>Eukaryota</taxon>
        <taxon>Sar</taxon>
        <taxon>Stramenopiles</taxon>
        <taxon>Ochrophyta</taxon>
        <taxon>Bacillariophyta</taxon>
        <taxon>Coscinodiscophyceae</taxon>
        <taxon>Thalassiosirophycidae</taxon>
        <taxon>Stephanodiscales</taxon>
        <taxon>Stephanodiscaceae</taxon>
        <taxon>Cyclotella</taxon>
    </lineage>
</organism>
<reference evidence="2 3" key="1">
    <citation type="journal article" date="2020" name="G3 (Bethesda)">
        <title>Improved Reference Genome for Cyclotella cryptica CCMP332, a Model for Cell Wall Morphogenesis, Salinity Adaptation, and Lipid Production in Diatoms (Bacillariophyta).</title>
        <authorList>
            <person name="Roberts W.R."/>
            <person name="Downey K.M."/>
            <person name="Ruck E.C."/>
            <person name="Traller J.C."/>
            <person name="Alverson A.J."/>
        </authorList>
    </citation>
    <scope>NUCLEOTIDE SEQUENCE [LARGE SCALE GENOMIC DNA]</scope>
    <source>
        <strain evidence="2 3">CCMP332</strain>
    </source>
</reference>
<dbReference type="EMBL" id="JABMIG020000098">
    <property type="protein sequence ID" value="KAL3792802.1"/>
    <property type="molecule type" value="Genomic_DNA"/>
</dbReference>
<comment type="caution">
    <text evidence="2">The sequence shown here is derived from an EMBL/GenBank/DDBJ whole genome shotgun (WGS) entry which is preliminary data.</text>
</comment>
<name>A0ABD3PYG4_9STRA</name>